<proteinExistence type="predicted"/>
<dbReference type="InterPro" id="IPR014962">
    <property type="entry name" value="YolD"/>
</dbReference>
<dbReference type="PANTHER" id="PTHR40051:SF1">
    <property type="entry name" value="YOLD-LIKE FAMILY PROTEIN"/>
    <property type="match status" value="1"/>
</dbReference>
<sequence>MKWATSMMLPEHNEMLKQLNLEMEKMKRPENDEQKIEAMALIINEAKQGNQLLSISYFENGHISSLTGFVRSFKYIEREMLIKTNEGHIKAVSVDDLIEVELAEGEKFYD</sequence>
<dbReference type="Proteomes" id="UP000318138">
    <property type="component" value="Plasmid unnamed1"/>
</dbReference>
<dbReference type="AlphaFoldDB" id="A0A856M8Z0"/>
<accession>A0A856M8Z0</accession>
<keyword evidence="1" id="KW-0614">Plasmid</keyword>
<reference evidence="1 2" key="1">
    <citation type="submission" date="2019-07" db="EMBL/GenBank/DDBJ databases">
        <title>Bacillus alkalisoli sp. nov. isolated from saline soil.</title>
        <authorList>
            <person name="Sun J.-Q."/>
            <person name="Xu L."/>
        </authorList>
    </citation>
    <scope>NUCLEOTIDE SEQUENCE [LARGE SCALE GENOMIC DNA]</scope>
    <source>
        <strain evidence="1 2">M4U3P1</strain>
        <plasmid evidence="1 2">unnamed1</plasmid>
    </source>
</reference>
<dbReference type="Pfam" id="PF08863">
    <property type="entry name" value="YolD"/>
    <property type="match status" value="1"/>
</dbReference>
<name>A0A856M8Z0_9BACI</name>
<keyword evidence="2" id="KW-1185">Reference proteome</keyword>
<dbReference type="PANTHER" id="PTHR40051">
    <property type="entry name" value="IG HYPOTHETICAL 15966"/>
    <property type="match status" value="1"/>
</dbReference>
<organism evidence="1 2">
    <name type="scientific">Paenalkalicoccus suaedae</name>
    <dbReference type="NCBI Taxonomy" id="2592382"/>
    <lineage>
        <taxon>Bacteria</taxon>
        <taxon>Bacillati</taxon>
        <taxon>Bacillota</taxon>
        <taxon>Bacilli</taxon>
        <taxon>Bacillales</taxon>
        <taxon>Bacillaceae</taxon>
        <taxon>Paenalkalicoccus</taxon>
    </lineage>
</organism>
<geneLocation type="plasmid" evidence="1 2">
    <name>unnamed1</name>
</geneLocation>
<dbReference type="EMBL" id="CP041370">
    <property type="protein sequence ID" value="QDK92299.1"/>
    <property type="molecule type" value="Genomic_DNA"/>
</dbReference>
<protein>
    <submittedName>
        <fullName evidence="1">YolD-like family protein</fullName>
    </submittedName>
</protein>
<evidence type="ECO:0000313" key="1">
    <source>
        <dbReference type="EMBL" id="QDK92299.1"/>
    </source>
</evidence>
<evidence type="ECO:0000313" key="2">
    <source>
        <dbReference type="Proteomes" id="UP000318138"/>
    </source>
</evidence>
<dbReference type="KEGG" id="psua:FLK61_00340"/>
<gene>
    <name evidence="1" type="ORF">FLK61_00340</name>
</gene>